<name>A0A180G6L3_PUCT1</name>
<dbReference type="VEuPathDB" id="FungiDB:PTTG_29093"/>
<feature type="region of interest" description="Disordered" evidence="1">
    <location>
        <begin position="521"/>
        <end position="543"/>
    </location>
</feature>
<evidence type="ECO:0000256" key="1">
    <source>
        <dbReference type="SAM" id="MobiDB-lite"/>
    </source>
</evidence>
<feature type="domain" description="PX" evidence="2">
    <location>
        <begin position="1086"/>
        <end position="1378"/>
    </location>
</feature>
<reference evidence="3" key="2">
    <citation type="submission" date="2016-05" db="EMBL/GenBank/DDBJ databases">
        <title>Comparative analysis highlights variable genome content of wheat rusts and divergence of the mating loci.</title>
        <authorList>
            <person name="Cuomo C.A."/>
            <person name="Bakkeren G."/>
            <person name="Szabo L."/>
            <person name="Khalil H."/>
            <person name="Joly D."/>
            <person name="Goldberg J."/>
            <person name="Young S."/>
            <person name="Zeng Q."/>
            <person name="Fellers J."/>
        </authorList>
    </citation>
    <scope>NUCLEOTIDE SEQUENCE [LARGE SCALE GENOMIC DNA]</scope>
    <source>
        <strain evidence="3">1-1 BBBD Race 1</strain>
    </source>
</reference>
<feature type="region of interest" description="Disordered" evidence="1">
    <location>
        <begin position="230"/>
        <end position="259"/>
    </location>
</feature>
<protein>
    <submittedName>
        <fullName evidence="4">DUF3818 domain-containing protein</fullName>
    </submittedName>
</protein>
<dbReference type="Pfam" id="PF12825">
    <property type="entry name" value="DUF3818"/>
    <property type="match status" value="1"/>
</dbReference>
<feature type="region of interest" description="Disordered" evidence="1">
    <location>
        <begin position="374"/>
        <end position="428"/>
    </location>
</feature>
<dbReference type="EnsemblFungi" id="PTTG_29093-t43_1">
    <property type="protein sequence ID" value="PTTG_29093-t43_1-p1"/>
    <property type="gene ID" value="PTTG_29093"/>
</dbReference>
<organism evidence="3">
    <name type="scientific">Puccinia triticina (isolate 1-1 / race 1 (BBBD))</name>
    <name type="common">Brown leaf rust fungus</name>
    <dbReference type="NCBI Taxonomy" id="630390"/>
    <lineage>
        <taxon>Eukaryota</taxon>
        <taxon>Fungi</taxon>
        <taxon>Dikarya</taxon>
        <taxon>Basidiomycota</taxon>
        <taxon>Pucciniomycotina</taxon>
        <taxon>Pucciniomycetes</taxon>
        <taxon>Pucciniales</taxon>
        <taxon>Pucciniaceae</taxon>
        <taxon>Puccinia</taxon>
    </lineage>
</organism>
<dbReference type="PANTHER" id="PTHR47185">
    <property type="entry name" value="PX DOMAIN-CONTAINING PROTEIN YPR097W"/>
    <property type="match status" value="1"/>
</dbReference>
<evidence type="ECO:0000313" key="5">
    <source>
        <dbReference type="Proteomes" id="UP000005240"/>
    </source>
</evidence>
<reference evidence="3" key="1">
    <citation type="submission" date="2009-11" db="EMBL/GenBank/DDBJ databases">
        <authorList>
            <consortium name="The Broad Institute Genome Sequencing Platform"/>
            <person name="Ward D."/>
            <person name="Feldgarden M."/>
            <person name="Earl A."/>
            <person name="Young S.K."/>
            <person name="Zeng Q."/>
            <person name="Koehrsen M."/>
            <person name="Alvarado L."/>
            <person name="Berlin A."/>
            <person name="Bochicchio J."/>
            <person name="Borenstein D."/>
            <person name="Chapman S.B."/>
            <person name="Chen Z."/>
            <person name="Engels R."/>
            <person name="Freedman E."/>
            <person name="Gellesch M."/>
            <person name="Goldberg J."/>
            <person name="Griggs A."/>
            <person name="Gujja S."/>
            <person name="Heilman E."/>
            <person name="Heiman D."/>
            <person name="Hepburn T."/>
            <person name="Howarth C."/>
            <person name="Jen D."/>
            <person name="Larson L."/>
            <person name="Lewis B."/>
            <person name="Mehta T."/>
            <person name="Park D."/>
            <person name="Pearson M."/>
            <person name="Roberts A."/>
            <person name="Saif S."/>
            <person name="Shea T."/>
            <person name="Shenoy N."/>
            <person name="Sisk P."/>
            <person name="Stolte C."/>
            <person name="Sykes S."/>
            <person name="Thomson T."/>
            <person name="Walk T."/>
            <person name="White J."/>
            <person name="Yandava C."/>
            <person name="Izard J."/>
            <person name="Baranova O.V."/>
            <person name="Blanton J.M."/>
            <person name="Tanner A.C."/>
            <person name="Dewhirst F.E."/>
            <person name="Haas B."/>
            <person name="Nusbaum C."/>
            <person name="Birren B."/>
        </authorList>
    </citation>
    <scope>NUCLEOTIDE SEQUENCE [LARGE SCALE GENOMIC DNA]</scope>
    <source>
        <strain evidence="3">1-1 BBBD Race 1</strain>
    </source>
</reference>
<evidence type="ECO:0000259" key="2">
    <source>
        <dbReference type="Pfam" id="PF12825"/>
    </source>
</evidence>
<accession>A0A180G6L3</accession>
<dbReference type="STRING" id="630390.A0A180G6L3"/>
<feature type="region of interest" description="Disordered" evidence="1">
    <location>
        <begin position="30"/>
        <end position="183"/>
    </location>
</feature>
<feature type="compositionally biased region" description="Low complexity" evidence="1">
    <location>
        <begin position="525"/>
        <end position="540"/>
    </location>
</feature>
<feature type="region of interest" description="Disordered" evidence="1">
    <location>
        <begin position="619"/>
        <end position="642"/>
    </location>
</feature>
<feature type="compositionally biased region" description="Polar residues" evidence="1">
    <location>
        <begin position="30"/>
        <end position="56"/>
    </location>
</feature>
<proteinExistence type="predicted"/>
<reference evidence="4 5" key="3">
    <citation type="journal article" date="2017" name="G3 (Bethesda)">
        <title>Comparative analysis highlights variable genome content of wheat rusts and divergence of the mating loci.</title>
        <authorList>
            <person name="Cuomo C.A."/>
            <person name="Bakkeren G."/>
            <person name="Khalil H.B."/>
            <person name="Panwar V."/>
            <person name="Joly D."/>
            <person name="Linning R."/>
            <person name="Sakthikumar S."/>
            <person name="Song X."/>
            <person name="Adiconis X."/>
            <person name="Fan L."/>
            <person name="Goldberg J.M."/>
            <person name="Levin J.Z."/>
            <person name="Young S."/>
            <person name="Zeng Q."/>
            <person name="Anikster Y."/>
            <person name="Bruce M."/>
            <person name="Wang M."/>
            <person name="Yin C."/>
            <person name="McCallum B."/>
            <person name="Szabo L.J."/>
            <person name="Hulbert S."/>
            <person name="Chen X."/>
            <person name="Fellers J.P."/>
        </authorList>
    </citation>
    <scope>NUCLEOTIDE SEQUENCE</scope>
    <source>
        <strain evidence="4">isolate 1-1 / race 1 (BBBD)</strain>
        <strain evidence="5">Isolate 1-1 / race 1 (BBBD)</strain>
    </source>
</reference>
<dbReference type="GO" id="GO:0035091">
    <property type="term" value="F:phosphatidylinositol binding"/>
    <property type="evidence" value="ECO:0007669"/>
    <property type="project" value="TreeGrafter"/>
</dbReference>
<dbReference type="EMBL" id="ADAS02000193">
    <property type="protein sequence ID" value="OAV88248.1"/>
    <property type="molecule type" value="Genomic_DNA"/>
</dbReference>
<evidence type="ECO:0000313" key="3">
    <source>
        <dbReference type="EMBL" id="OAV88248.1"/>
    </source>
</evidence>
<dbReference type="OrthoDB" id="71672at2759"/>
<dbReference type="PANTHER" id="PTHR47185:SF1">
    <property type="entry name" value="PX DOMAIN-CONTAINING PROTEIN YPR097W"/>
    <property type="match status" value="1"/>
</dbReference>
<reference evidence="4" key="4">
    <citation type="submission" date="2025-05" db="UniProtKB">
        <authorList>
            <consortium name="EnsemblFungi"/>
        </authorList>
    </citation>
    <scope>IDENTIFICATION</scope>
    <source>
        <strain evidence="4">isolate 1-1 / race 1 (BBBD)</strain>
    </source>
</reference>
<dbReference type="Proteomes" id="UP000005240">
    <property type="component" value="Unassembled WGS sequence"/>
</dbReference>
<feature type="compositionally biased region" description="Polar residues" evidence="1">
    <location>
        <begin position="409"/>
        <end position="418"/>
    </location>
</feature>
<evidence type="ECO:0000313" key="4">
    <source>
        <dbReference type="EnsemblFungi" id="PTTG_29093-t43_1-p1"/>
    </source>
</evidence>
<sequence>MSDGQYGAAMLISASHLDRQINTFIQETSVISPQPAESSTRPSDWQQQTRHASSPEQDSDDDDGHLPSNAPHAHLRMAGSRPPSRAALVRRRSRAPSTSSSFVDRGQESQTPGYLFLNEVPPLRIKKSTLANHPPPLHSPKQKGKAPTHSRATSHHRRADDQQQRSDRAQRAIESNPAEFGIGSAEQDLKAPIDIFKSPQHAWYFVRRLVGLELRWEAARAWKLTDLNSSSFDTSRKEPSNHHSRVRSNDDQSSYSWDSSSGETTVAAENLPILTYLIQNFLLTLPIIRDTVSVVPNVPHSSHFNPQAPANHTSVAVYWTAGVLPILRRLHQSNLSAVIDLGSPGFLHILFDSHIARLIERSVATSLKLCTQTPRFHKTPNPVTCGAGELASEGTRRPRSLDDPEVTSPEKNQPPQNEETPDPSNEAGRAETHYFKDITPLAVSHPPDPGTPEREQPRTYVHNFEKEPQRYSGISVQPSQRASIGIVTPSNSNSMPDSHEAHPLNRTENFSVGFLTHEMQKTGVTPSNTPSSKTFSSTSTYDRHPTDTEISTFMPSVFGSIQESPLAPSWSKGFNQLDASIGKTKATDSFHYRKSVPAASATSEEVKSVRQTIERMKMERQNNSEHGHEDDNKHTGEIDTDSELKRASKWGFTLKSLSLLRHSNTVRAPEDPKKAFRRSWRIKSENAPKMYLPPSPDALSLKFSQSASPQVSDTPFQKVTVPESLVKGLSSPYEKIYQPESFQFQFELLEMPKDSVPWPWGDPVPFWKGTPVHKLSWGGFEVDLVGIRQGIGKNSFVIRVRRPSRLDEYVLRKESQFKNYCRRLSKDFPNAHVRAVPPPEISLEDDLSSLDALLQEDEHQLVLSNRSDGFGKVVVPQISSESRMVQPLSDLNPNLSGNPCFVDPFTSLPVSQEPVIAHEEIKRRATLASIFGVGNHKSKFSLDTRSDWNGSNRMGKNLTDARNERVTVDREIVGSAKQPKHPGHSRRGSLRQIKVSSDTHRRALRGWLRDTLSIRAVGHHPETAAFLLLGSVVPEEKDLLDIRQREMIDEERRNERLQVAQGAAERSKTIHEWWSEMKNEFVDGEGLQNLSNALKQGSSVEELPLRFQKALEWIRMNIAEGLHELLVIGNQSDILFGKLLGLNAAIPWSLIKNVLKIKKPNLMCKALLEVFLNKKSSLGKSKPSVIQRLIEIAINETEGSFVEVERRIQACRARIQSLTMCEKIIKFVHASKDLKNLFRRYSESADIELVVAIVRSAEEPRLDKYDLERVMSASKAFKSLLAKNRNRITSSMTENIHVRLILDLKLYLRLISQEWDSKQIRKMFSEDSVAEALEVLISPMLEFLKRTYNTGNAVQALDDAQSFIEQLITVVNALRSRIQGLLQPILVSEIVPPVDLDELSDELDEIVEWEETKRKRQYEQLCRRYSADVDGDDPVIIEGDGFGRSKVEPLVDPKPLPPQLDHIASCLELFRAAIGKA</sequence>
<gene>
    <name evidence="3" type="ORF">PTTG_29093</name>
</gene>
<dbReference type="InterPro" id="IPR047168">
    <property type="entry name" value="LEC1-like"/>
</dbReference>
<feature type="compositionally biased region" description="Basic and acidic residues" evidence="1">
    <location>
        <begin position="158"/>
        <end position="171"/>
    </location>
</feature>
<keyword evidence="5" id="KW-1185">Reference proteome</keyword>
<dbReference type="InterPro" id="IPR024554">
    <property type="entry name" value="LEC1-like_C"/>
</dbReference>
<feature type="compositionally biased region" description="Basic residues" evidence="1">
    <location>
        <begin position="140"/>
        <end position="157"/>
    </location>
</feature>